<dbReference type="InterPro" id="IPR029058">
    <property type="entry name" value="AB_hydrolase_fold"/>
</dbReference>
<keyword evidence="5" id="KW-1185">Reference proteome</keyword>
<dbReference type="ESTHER" id="9basi-a0a3g2s313">
    <property type="family name" value="Monoglyceridelipase_lysophospholip"/>
</dbReference>
<protein>
    <submittedName>
        <fullName evidence="4">Monoglyceride lipase</fullName>
        <ecNumber evidence="4">3.1.1.23</ecNumber>
    </submittedName>
</protein>
<accession>A0A3G2S313</accession>
<comment type="catalytic activity">
    <reaction evidence="1">
        <text>a diacylglycerol + H2O = a monoacylglycerol + a fatty acid + H(+)</text>
        <dbReference type="Rhea" id="RHEA:32731"/>
        <dbReference type="ChEBI" id="CHEBI:15377"/>
        <dbReference type="ChEBI" id="CHEBI:15378"/>
        <dbReference type="ChEBI" id="CHEBI:17408"/>
        <dbReference type="ChEBI" id="CHEBI:18035"/>
        <dbReference type="ChEBI" id="CHEBI:28868"/>
    </reaction>
</comment>
<reference evidence="4 5" key="1">
    <citation type="submission" date="2018-10" db="EMBL/GenBank/DDBJ databases">
        <title>Complete genome sequence of Malassezia restricta CBS 7877.</title>
        <authorList>
            <person name="Morand S.C."/>
            <person name="Bertignac M."/>
            <person name="Iltis A."/>
            <person name="Kolder I."/>
            <person name="Pirovano W."/>
            <person name="Jourdain R."/>
            <person name="Clavaud C."/>
        </authorList>
    </citation>
    <scope>NUCLEOTIDE SEQUENCE [LARGE SCALE GENOMIC DNA]</scope>
    <source>
        <strain evidence="4 5">CBS 7877</strain>
    </source>
</reference>
<organism evidence="4 5">
    <name type="scientific">Malassezia restricta (strain ATCC 96810 / NBRC 103918 / CBS 7877)</name>
    <name type="common">Seborrheic dermatitis infection agent</name>
    <dbReference type="NCBI Taxonomy" id="425264"/>
    <lineage>
        <taxon>Eukaryota</taxon>
        <taxon>Fungi</taxon>
        <taxon>Dikarya</taxon>
        <taxon>Basidiomycota</taxon>
        <taxon>Ustilaginomycotina</taxon>
        <taxon>Malasseziomycetes</taxon>
        <taxon>Malasseziales</taxon>
        <taxon>Malasseziaceae</taxon>
        <taxon>Malassezia</taxon>
    </lineage>
</organism>
<name>A0A3G2S313_MALR7</name>
<dbReference type="EC" id="3.1.1.23" evidence="4"/>
<proteinExistence type="predicted"/>
<feature type="domain" description="Serine aminopeptidase S33" evidence="3">
    <location>
        <begin position="49"/>
        <end position="310"/>
    </location>
</feature>
<dbReference type="Pfam" id="PF12146">
    <property type="entry name" value="Hydrolase_4"/>
    <property type="match status" value="1"/>
</dbReference>
<evidence type="ECO:0000313" key="5">
    <source>
        <dbReference type="Proteomes" id="UP000269793"/>
    </source>
</evidence>
<dbReference type="GO" id="GO:0120516">
    <property type="term" value="F:diacylglycerol lipase activity"/>
    <property type="evidence" value="ECO:0007669"/>
    <property type="project" value="RHEA"/>
</dbReference>
<gene>
    <name evidence="4" type="ORF">DNF11_1424</name>
</gene>
<dbReference type="InterPro" id="IPR022742">
    <property type="entry name" value="Hydrolase_4"/>
</dbReference>
<sequence length="345" mass="39000">MAQPFQVSIDVAHPGTTQEEWYDLRGDGSTQYYLKHWYPTDPSTKEVAQPKAAVVFVHGFADYCDRYTGVFRVFPDRGIQVSGFDQLGFGRTWHESPNRATTHGWTSWPDQFRDVSCMLRLTRARLDERWGKDTVPLYLMGHSMGGGITAAFFTRDPASPPEEEVKQLVSGAILMSPWLDIHFPIPTAVGIPVMRSVLRWFPTIKLPLGPPSKDLCRESAVVQDARVNPLSSCYVHVRCLYGPLSGGPQIVAEDYRRWPERLPLLICHGTGDKVTRWDCSKKLYDHLKGLGRSVQLVSFTGFYHEAIFEPGQDKVLFAQTLVDWVEKQVEARGRPLPPANERSVP</sequence>
<dbReference type="VEuPathDB" id="FungiDB:DNF11_1424"/>
<dbReference type="Proteomes" id="UP000269793">
    <property type="component" value="Chromosome II"/>
</dbReference>
<dbReference type="Gene3D" id="3.40.50.1820">
    <property type="entry name" value="alpha/beta hydrolase"/>
    <property type="match status" value="1"/>
</dbReference>
<evidence type="ECO:0000256" key="1">
    <source>
        <dbReference type="ARBA" id="ARBA00047591"/>
    </source>
</evidence>
<dbReference type="InterPro" id="IPR051044">
    <property type="entry name" value="MAG_DAG_Lipase"/>
</dbReference>
<dbReference type="EMBL" id="CP033149">
    <property type="protein sequence ID" value="AYO42374.1"/>
    <property type="molecule type" value="Genomic_DNA"/>
</dbReference>
<dbReference type="OrthoDB" id="2014201at2759"/>
<dbReference type="PANTHER" id="PTHR11614">
    <property type="entry name" value="PHOSPHOLIPASE-RELATED"/>
    <property type="match status" value="1"/>
</dbReference>
<dbReference type="GO" id="GO:0047372">
    <property type="term" value="F:monoacylglycerol lipase activity"/>
    <property type="evidence" value="ECO:0007669"/>
    <property type="project" value="UniProtKB-EC"/>
</dbReference>
<dbReference type="AlphaFoldDB" id="A0A3G2S313"/>
<dbReference type="SUPFAM" id="SSF53474">
    <property type="entry name" value="alpha/beta-Hydrolases"/>
    <property type="match status" value="1"/>
</dbReference>
<keyword evidence="4" id="KW-0378">Hydrolase</keyword>
<dbReference type="STRING" id="425264.A0A3G2S313"/>
<evidence type="ECO:0000313" key="4">
    <source>
        <dbReference type="EMBL" id="AYO42374.1"/>
    </source>
</evidence>
<evidence type="ECO:0000259" key="3">
    <source>
        <dbReference type="Pfam" id="PF12146"/>
    </source>
</evidence>
<comment type="catalytic activity">
    <reaction evidence="2">
        <text>a monoacylglycerol + H2O = glycerol + a fatty acid + H(+)</text>
        <dbReference type="Rhea" id="RHEA:15245"/>
        <dbReference type="ChEBI" id="CHEBI:15377"/>
        <dbReference type="ChEBI" id="CHEBI:15378"/>
        <dbReference type="ChEBI" id="CHEBI:17408"/>
        <dbReference type="ChEBI" id="CHEBI:17754"/>
        <dbReference type="ChEBI" id="CHEBI:28868"/>
    </reaction>
</comment>
<evidence type="ECO:0000256" key="2">
    <source>
        <dbReference type="ARBA" id="ARBA00048461"/>
    </source>
</evidence>